<gene>
    <name evidence="2" type="ORF">A3A87_07115</name>
</gene>
<dbReference type="STRING" id="1817768.A3A87_07115"/>
<dbReference type="Proteomes" id="UP000179037">
    <property type="component" value="Unassembled WGS sequence"/>
</dbReference>
<comment type="caution">
    <text evidence="2">The sequence shown here is derived from an EMBL/GenBank/DDBJ whole genome shotgun (WGS) entry which is preliminary data.</text>
</comment>
<feature type="signal peptide" evidence="1">
    <location>
        <begin position="1"/>
        <end position="18"/>
    </location>
</feature>
<protein>
    <recommendedName>
        <fullName evidence="4">DUF4142 domain-containing protein</fullName>
    </recommendedName>
</protein>
<proteinExistence type="predicted"/>
<keyword evidence="1" id="KW-0732">Signal</keyword>
<dbReference type="AlphaFoldDB" id="A0A1F6U435"/>
<evidence type="ECO:0000313" key="2">
    <source>
        <dbReference type="EMBL" id="OGI52100.1"/>
    </source>
</evidence>
<name>A0A1F6U435_9PROT</name>
<dbReference type="EMBL" id="MFTC01000026">
    <property type="protein sequence ID" value="OGI52100.1"/>
    <property type="molecule type" value="Genomic_DNA"/>
</dbReference>
<sequence length="156" mass="17506">MKASFFLVLMFLSFGAFAQSDNAFSALDQDYEKINELRVQLYVAAYKEFGGKIKTAAILEACGKEDLATVVMPSDKELMRFLSKKIIQAGTQPSPAAEVLNRHNQEMMFHLLKISYFQLVMFQDGYQEAVKTLKPQAPLVCVAAEELAKKMPPKSQ</sequence>
<feature type="chain" id="PRO_5009526971" description="DUF4142 domain-containing protein" evidence="1">
    <location>
        <begin position="19"/>
        <end position="156"/>
    </location>
</feature>
<reference evidence="2 3" key="1">
    <citation type="journal article" date="2016" name="Nat. Commun.">
        <title>Thousands of microbial genomes shed light on interconnected biogeochemical processes in an aquifer system.</title>
        <authorList>
            <person name="Anantharaman K."/>
            <person name="Brown C.T."/>
            <person name="Hug L.A."/>
            <person name="Sharon I."/>
            <person name="Castelle C.J."/>
            <person name="Probst A.J."/>
            <person name="Thomas B.C."/>
            <person name="Singh A."/>
            <person name="Wilkins M.J."/>
            <person name="Karaoz U."/>
            <person name="Brodie E.L."/>
            <person name="Williams K.H."/>
            <person name="Hubbard S.S."/>
            <person name="Banfield J.F."/>
        </authorList>
    </citation>
    <scope>NUCLEOTIDE SEQUENCE [LARGE SCALE GENOMIC DNA]</scope>
</reference>
<evidence type="ECO:0000313" key="3">
    <source>
        <dbReference type="Proteomes" id="UP000179037"/>
    </source>
</evidence>
<accession>A0A1F6U435</accession>
<organism evidence="2 3">
    <name type="scientific">Candidatus Muproteobacteria bacterium RIFCSPLOWO2_01_FULL_60_18</name>
    <dbReference type="NCBI Taxonomy" id="1817768"/>
    <lineage>
        <taxon>Bacteria</taxon>
        <taxon>Pseudomonadati</taxon>
        <taxon>Pseudomonadota</taxon>
        <taxon>Candidatus Muproteobacteria</taxon>
    </lineage>
</organism>
<evidence type="ECO:0008006" key="4">
    <source>
        <dbReference type="Google" id="ProtNLM"/>
    </source>
</evidence>
<evidence type="ECO:0000256" key="1">
    <source>
        <dbReference type="SAM" id="SignalP"/>
    </source>
</evidence>